<evidence type="ECO:0000313" key="1">
    <source>
        <dbReference type="EMBL" id="PNF41395.1"/>
    </source>
</evidence>
<dbReference type="AlphaFoldDB" id="A0A2J7RKM2"/>
<dbReference type="InParanoid" id="A0A2J7RKM2"/>
<organism evidence="1 2">
    <name type="scientific">Cryptotermes secundus</name>
    <dbReference type="NCBI Taxonomy" id="105785"/>
    <lineage>
        <taxon>Eukaryota</taxon>
        <taxon>Metazoa</taxon>
        <taxon>Ecdysozoa</taxon>
        <taxon>Arthropoda</taxon>
        <taxon>Hexapoda</taxon>
        <taxon>Insecta</taxon>
        <taxon>Pterygota</taxon>
        <taxon>Neoptera</taxon>
        <taxon>Polyneoptera</taxon>
        <taxon>Dictyoptera</taxon>
        <taxon>Blattodea</taxon>
        <taxon>Blattoidea</taxon>
        <taxon>Termitoidae</taxon>
        <taxon>Kalotermitidae</taxon>
        <taxon>Cryptotermitinae</taxon>
        <taxon>Cryptotermes</taxon>
    </lineage>
</organism>
<sequence>MVLCGLLHNPSESGVVHPTHYLPFAGWLLGLVFCTEDGYSTFPETSVNIHLPTWRHIPEDSILQSDC</sequence>
<dbReference type="EMBL" id="NEVH01002717">
    <property type="protein sequence ID" value="PNF41395.1"/>
    <property type="molecule type" value="Genomic_DNA"/>
</dbReference>
<keyword evidence="2" id="KW-1185">Reference proteome</keyword>
<comment type="caution">
    <text evidence="1">The sequence shown here is derived from an EMBL/GenBank/DDBJ whole genome shotgun (WGS) entry which is preliminary data.</text>
</comment>
<evidence type="ECO:0000313" key="2">
    <source>
        <dbReference type="Proteomes" id="UP000235965"/>
    </source>
</evidence>
<dbReference type="Proteomes" id="UP000235965">
    <property type="component" value="Unassembled WGS sequence"/>
</dbReference>
<name>A0A2J7RKM2_9NEOP</name>
<protein>
    <submittedName>
        <fullName evidence="1">Uncharacterized protein</fullName>
    </submittedName>
</protein>
<proteinExistence type="predicted"/>
<accession>A0A2J7RKM2</accession>
<reference evidence="1 2" key="1">
    <citation type="submission" date="2017-12" db="EMBL/GenBank/DDBJ databases">
        <title>Hemimetabolous genomes reveal molecular basis of termite eusociality.</title>
        <authorList>
            <person name="Harrison M.C."/>
            <person name="Jongepier E."/>
            <person name="Robertson H.M."/>
            <person name="Arning N."/>
            <person name="Bitard-Feildel T."/>
            <person name="Chao H."/>
            <person name="Childers C.P."/>
            <person name="Dinh H."/>
            <person name="Doddapaneni H."/>
            <person name="Dugan S."/>
            <person name="Gowin J."/>
            <person name="Greiner C."/>
            <person name="Han Y."/>
            <person name="Hu H."/>
            <person name="Hughes D.S.T."/>
            <person name="Huylmans A.-K."/>
            <person name="Kemena C."/>
            <person name="Kremer L.P.M."/>
            <person name="Lee S.L."/>
            <person name="Lopez-Ezquerra A."/>
            <person name="Mallet L."/>
            <person name="Monroy-Kuhn J.M."/>
            <person name="Moser A."/>
            <person name="Murali S.C."/>
            <person name="Muzny D.M."/>
            <person name="Otani S."/>
            <person name="Piulachs M.-D."/>
            <person name="Poelchau M."/>
            <person name="Qu J."/>
            <person name="Schaub F."/>
            <person name="Wada-Katsumata A."/>
            <person name="Worley K.C."/>
            <person name="Xie Q."/>
            <person name="Ylla G."/>
            <person name="Poulsen M."/>
            <person name="Gibbs R.A."/>
            <person name="Schal C."/>
            <person name="Richards S."/>
            <person name="Belles X."/>
            <person name="Korb J."/>
            <person name="Bornberg-Bauer E."/>
        </authorList>
    </citation>
    <scope>NUCLEOTIDE SEQUENCE [LARGE SCALE GENOMIC DNA]</scope>
    <source>
        <tissue evidence="1">Whole body</tissue>
    </source>
</reference>
<gene>
    <name evidence="1" type="ORF">B7P43_G14419</name>
</gene>